<protein>
    <recommendedName>
        <fullName evidence="5">Wax synthase domain-containing protein</fullName>
    </recommendedName>
</protein>
<dbReference type="AlphaFoldDB" id="A0A5D3B5H4"/>
<keyword evidence="2" id="KW-0472">Membrane</keyword>
<feature type="transmembrane region" description="Helical" evidence="2">
    <location>
        <begin position="20"/>
        <end position="38"/>
    </location>
</feature>
<name>A0A5D3B5H4_9TREE</name>
<dbReference type="GO" id="GO:0006629">
    <property type="term" value="P:lipid metabolic process"/>
    <property type="evidence" value="ECO:0007669"/>
    <property type="project" value="InterPro"/>
</dbReference>
<evidence type="ECO:0000313" key="3">
    <source>
        <dbReference type="EMBL" id="TYJ57801.1"/>
    </source>
</evidence>
<feature type="transmembrane region" description="Helical" evidence="2">
    <location>
        <begin position="50"/>
        <end position="71"/>
    </location>
</feature>
<keyword evidence="2" id="KW-1133">Transmembrane helix</keyword>
<sequence>MSISLTHIFSYLPPPRPVVPLDYNLGFFNILLTTLVLAAPHTGGWKLFRVGVAAPFISALWVYLAFVPVTICNYDHWGIPILLASFVARTFELLVFFPAETHTHRLVPRKPLPVDSTKLSPVAITSENTPLVPEQLPPPFTLAKLYWAASLWWSFRGLGWNYCCPLPASSRKAPFIKGSSRKEFFISQANFFALAWIWHDLMRTIMVFTEAADFFLPGATMSYDDLSFGQRALYSIIVVSRTWYGLNLAHVTVSCSIVALGGLLGWEGEIWSPWGWPPLFGNFAELWKYPGLSTMWSRTWQGYNRRWLYVFGWIGISENILHLTHTGISAHPQAPPDSSSSANTPSPSGRVSPNHPIPTTGPSVQLPVKKMTTRLMFQNLVKSTIVFALSGLQHDLGTFALLSKTRAGQNITLQDALILTPFFVIQPLALAGEAAVKTVWRGWKFKAHPTWKKGSVGYTGQPGWLVLSERLLGFIWTWFWLGTSAKYFVIGTVNAGAYWSQEGEVYPSLIGGLWKGAWFH</sequence>
<reference evidence="3 4" key="1">
    <citation type="submission" date="2017-05" db="EMBL/GenBank/DDBJ databases">
        <title>The Genome Sequence of Tsuchiyaea wingfieldii DSM 27421.</title>
        <authorList>
            <person name="Cuomo C."/>
            <person name="Passer A."/>
            <person name="Billmyre B."/>
            <person name="Heitman J."/>
        </authorList>
    </citation>
    <scope>NUCLEOTIDE SEQUENCE [LARGE SCALE GENOMIC DNA]</scope>
    <source>
        <strain evidence="3 4">DSM 27421</strain>
    </source>
</reference>
<feature type="region of interest" description="Disordered" evidence="1">
    <location>
        <begin position="331"/>
        <end position="364"/>
    </location>
</feature>
<feature type="compositionally biased region" description="Low complexity" evidence="1">
    <location>
        <begin position="336"/>
        <end position="348"/>
    </location>
</feature>
<evidence type="ECO:0000256" key="1">
    <source>
        <dbReference type="SAM" id="MobiDB-lite"/>
    </source>
</evidence>
<dbReference type="PANTHER" id="PTHR31595">
    <property type="entry name" value="LONG-CHAIN-ALCOHOL O-FATTY-ACYLTRANSFERASE 3-RELATED"/>
    <property type="match status" value="1"/>
</dbReference>
<dbReference type="InterPro" id="IPR044851">
    <property type="entry name" value="Wax_synthase"/>
</dbReference>
<gene>
    <name evidence="3" type="ORF">B9479_001411</name>
</gene>
<evidence type="ECO:0000313" key="4">
    <source>
        <dbReference type="Proteomes" id="UP000322245"/>
    </source>
</evidence>
<dbReference type="Proteomes" id="UP000322245">
    <property type="component" value="Unassembled WGS sequence"/>
</dbReference>
<evidence type="ECO:0000256" key="2">
    <source>
        <dbReference type="SAM" id="Phobius"/>
    </source>
</evidence>
<feature type="transmembrane region" description="Helical" evidence="2">
    <location>
        <begin position="77"/>
        <end position="99"/>
    </location>
</feature>
<dbReference type="PANTHER" id="PTHR31595:SF57">
    <property type="entry name" value="OS04G0481900 PROTEIN"/>
    <property type="match status" value="1"/>
</dbReference>
<dbReference type="EMBL" id="NIDF01000009">
    <property type="protein sequence ID" value="TYJ57801.1"/>
    <property type="molecule type" value="Genomic_DNA"/>
</dbReference>
<accession>A0A5D3B5H4</accession>
<dbReference type="GO" id="GO:0008374">
    <property type="term" value="F:O-acyltransferase activity"/>
    <property type="evidence" value="ECO:0007669"/>
    <property type="project" value="InterPro"/>
</dbReference>
<organism evidence="3 4">
    <name type="scientific">Cryptococcus floricola</name>
    <dbReference type="NCBI Taxonomy" id="2591691"/>
    <lineage>
        <taxon>Eukaryota</taxon>
        <taxon>Fungi</taxon>
        <taxon>Dikarya</taxon>
        <taxon>Basidiomycota</taxon>
        <taxon>Agaricomycotina</taxon>
        <taxon>Tremellomycetes</taxon>
        <taxon>Tremellales</taxon>
        <taxon>Cryptococcaceae</taxon>
        <taxon>Cryptococcus</taxon>
    </lineage>
</organism>
<evidence type="ECO:0008006" key="5">
    <source>
        <dbReference type="Google" id="ProtNLM"/>
    </source>
</evidence>
<comment type="caution">
    <text evidence="3">The sequence shown here is derived from an EMBL/GenBank/DDBJ whole genome shotgun (WGS) entry which is preliminary data.</text>
</comment>
<keyword evidence="2" id="KW-0812">Transmembrane</keyword>
<proteinExistence type="predicted"/>
<keyword evidence="4" id="KW-1185">Reference proteome</keyword>